<evidence type="ECO:0000313" key="2">
    <source>
        <dbReference type="Proteomes" id="UP000514509"/>
    </source>
</evidence>
<dbReference type="RefSeq" id="WP_182412616.1">
    <property type="nucleotide sequence ID" value="NZ_CP055153.1"/>
</dbReference>
<name>A0A7L7LBG1_9BACT</name>
<dbReference type="KEGG" id="add:HUW48_19940"/>
<keyword evidence="2" id="KW-1185">Reference proteome</keyword>
<proteinExistence type="predicted"/>
<gene>
    <name evidence="1" type="ORF">HUW48_19940</name>
</gene>
<organism evidence="1 2">
    <name type="scientific">Adhaeribacter radiodurans</name>
    <dbReference type="NCBI Taxonomy" id="2745197"/>
    <lineage>
        <taxon>Bacteria</taxon>
        <taxon>Pseudomonadati</taxon>
        <taxon>Bacteroidota</taxon>
        <taxon>Cytophagia</taxon>
        <taxon>Cytophagales</taxon>
        <taxon>Hymenobacteraceae</taxon>
        <taxon>Adhaeribacter</taxon>
    </lineage>
</organism>
<dbReference type="EMBL" id="CP055153">
    <property type="protein sequence ID" value="QMU30160.1"/>
    <property type="molecule type" value="Genomic_DNA"/>
</dbReference>
<dbReference type="Proteomes" id="UP000514509">
    <property type="component" value="Chromosome"/>
</dbReference>
<dbReference type="AlphaFoldDB" id="A0A7L7LBG1"/>
<protein>
    <submittedName>
        <fullName evidence="1">Uncharacterized protein</fullName>
    </submittedName>
</protein>
<reference evidence="1 2" key="2">
    <citation type="submission" date="2020-08" db="EMBL/GenBank/DDBJ databases">
        <title>Adhaeribacter dokdonensis sp. nov., isolated from the rhizosphere of Elymus tsukushiensis, a plant native to the Dokdo Islands, Republic of Korea.</title>
        <authorList>
            <person name="Ghim S.Y."/>
        </authorList>
    </citation>
    <scope>NUCLEOTIDE SEQUENCE [LARGE SCALE GENOMIC DNA]</scope>
    <source>
        <strain evidence="1 2">KUDC8001</strain>
    </source>
</reference>
<reference evidence="1 2" key="1">
    <citation type="submission" date="2020-06" db="EMBL/GenBank/DDBJ databases">
        <authorList>
            <person name="Hwang Y.J."/>
        </authorList>
    </citation>
    <scope>NUCLEOTIDE SEQUENCE [LARGE SCALE GENOMIC DNA]</scope>
    <source>
        <strain evidence="1 2">KUDC8001</strain>
    </source>
</reference>
<sequence length="191" mass="22173">MKTTTVNPAQDSLREELRKIALEAFENDAIDAISLKAALKLSYREDALQPQTMLRNNISEVEFHLNRMKEKIQKAEEIKSQPGAELNDKFIFNHLDEPFDVRPILGLIDMFGIESLISTLDSVMHSYIFYTPSEDFGKSTKSDFSTLREVRNAFMRATNKIEMESWLQSRTDEQKEAAKLEFNHRYFRKAS</sequence>
<accession>A0A7L7LBG1</accession>
<evidence type="ECO:0000313" key="1">
    <source>
        <dbReference type="EMBL" id="QMU30160.1"/>
    </source>
</evidence>